<keyword evidence="1" id="KW-0472">Membrane</keyword>
<dbReference type="AlphaFoldDB" id="B4EUP5"/>
<proteinExistence type="predicted"/>
<keyword evidence="1" id="KW-0812">Transmembrane</keyword>
<name>B4EUP5_PROMH</name>
<reference evidence="2 3" key="1">
    <citation type="journal article" date="2008" name="J. Bacteriol.">
        <title>Complete genome sequence of uropathogenic Proteus mirabilis, a master of both adherence and motility.</title>
        <authorList>
            <person name="Pearson M.M."/>
            <person name="Sebaihia M."/>
            <person name="Churcher C."/>
            <person name="Quail M.A."/>
            <person name="Seshasayee A.S."/>
            <person name="Luscombe N.M."/>
            <person name="Abdellah Z."/>
            <person name="Arrosmith C."/>
            <person name="Atkin B."/>
            <person name="Chillingworth T."/>
            <person name="Hauser H."/>
            <person name="Jagels K."/>
            <person name="Moule S."/>
            <person name="Mungall K."/>
            <person name="Norbertczak H."/>
            <person name="Rabbinowitsch E."/>
            <person name="Walker D."/>
            <person name="Whithead S."/>
            <person name="Thomson N.R."/>
            <person name="Rather P.N."/>
            <person name="Parkhill J."/>
            <person name="Mobley H.L."/>
        </authorList>
    </citation>
    <scope>NUCLEOTIDE SEQUENCE [LARGE SCALE GENOMIC DNA]</scope>
    <source>
        <strain evidence="2 3">HI4320</strain>
    </source>
</reference>
<sequence length="106" mass="12126">MNLASASIDSIPMPTFLITALLIIVFTRYFNVLLNDYVSKEKLMSKLFRHIVLYASCFIETVWAGMISVVVGLMTGGVQITLALAKFSRFFIFHLKQPHPKYYPIY</sequence>
<dbReference type="Proteomes" id="UP000008319">
    <property type="component" value="Chromosome"/>
</dbReference>
<evidence type="ECO:0000313" key="3">
    <source>
        <dbReference type="Proteomes" id="UP000008319"/>
    </source>
</evidence>
<feature type="transmembrane region" description="Helical" evidence="1">
    <location>
        <begin position="51"/>
        <end position="71"/>
    </location>
</feature>
<evidence type="ECO:0000313" key="2">
    <source>
        <dbReference type="EMBL" id="CAR40826.1"/>
    </source>
</evidence>
<dbReference type="HOGENOM" id="CLU_2383783_0_0_6"/>
<dbReference type="EnsemblBacteria" id="CAR40826">
    <property type="protein sequence ID" value="CAR40826"/>
    <property type="gene ID" value="PMI0311"/>
</dbReference>
<dbReference type="KEGG" id="pmr:PMI0311"/>
<protein>
    <submittedName>
        <fullName evidence="2">Membrane protein</fullName>
    </submittedName>
</protein>
<keyword evidence="3" id="KW-1185">Reference proteome</keyword>
<feature type="transmembrane region" description="Helical" evidence="1">
    <location>
        <begin position="12"/>
        <end position="30"/>
    </location>
</feature>
<dbReference type="EMBL" id="AM942759">
    <property type="protein sequence ID" value="CAR40826.1"/>
    <property type="molecule type" value="Genomic_DNA"/>
</dbReference>
<evidence type="ECO:0000256" key="1">
    <source>
        <dbReference type="SAM" id="Phobius"/>
    </source>
</evidence>
<keyword evidence="1" id="KW-1133">Transmembrane helix</keyword>
<gene>
    <name evidence="2" type="ordered locus">PMI0311</name>
</gene>
<accession>B4EUP5</accession>
<organism evidence="2 3">
    <name type="scientific">Proteus mirabilis (strain HI4320)</name>
    <dbReference type="NCBI Taxonomy" id="529507"/>
    <lineage>
        <taxon>Bacteria</taxon>
        <taxon>Pseudomonadati</taxon>
        <taxon>Pseudomonadota</taxon>
        <taxon>Gammaproteobacteria</taxon>
        <taxon>Enterobacterales</taxon>
        <taxon>Morganellaceae</taxon>
        <taxon>Proteus</taxon>
    </lineage>
</organism>